<evidence type="ECO:0000259" key="3">
    <source>
        <dbReference type="PROSITE" id="PS50011"/>
    </source>
</evidence>
<keyword evidence="4" id="KW-0808">Transferase</keyword>
<keyword evidence="5" id="KW-0675">Receptor</keyword>
<dbReference type="AlphaFoldDB" id="A0A251TM98"/>
<keyword evidence="6" id="KW-1185">Reference proteome</keyword>
<dbReference type="Gramene" id="mRNA:HanXRQr2_Chr10g0453591">
    <property type="protein sequence ID" value="mRNA:HanXRQr2_Chr10g0453591"/>
    <property type="gene ID" value="HanXRQr2_Chr10g0453591"/>
</dbReference>
<dbReference type="InterPro" id="IPR001245">
    <property type="entry name" value="Ser-Thr/Tyr_kinase_cat_dom"/>
</dbReference>
<evidence type="ECO:0000313" key="4">
    <source>
        <dbReference type="EMBL" id="KAF5787506.1"/>
    </source>
</evidence>
<evidence type="ECO:0000313" key="6">
    <source>
        <dbReference type="Proteomes" id="UP000215914"/>
    </source>
</evidence>
<accession>A0A251TM98</accession>
<dbReference type="PROSITE" id="PS50011">
    <property type="entry name" value="PROTEIN_KINASE_DOM"/>
    <property type="match status" value="2"/>
</dbReference>
<dbReference type="GO" id="GO:0004672">
    <property type="term" value="F:protein kinase activity"/>
    <property type="evidence" value="ECO:0007669"/>
    <property type="project" value="InterPro"/>
</dbReference>
<evidence type="ECO:0000256" key="2">
    <source>
        <dbReference type="SAM" id="Phobius"/>
    </source>
</evidence>
<feature type="transmembrane region" description="Helical" evidence="2">
    <location>
        <begin position="12"/>
        <end position="29"/>
    </location>
</feature>
<dbReference type="Pfam" id="PF07714">
    <property type="entry name" value="PK_Tyr_Ser-Thr"/>
    <property type="match status" value="1"/>
</dbReference>
<dbReference type="PANTHER" id="PTHR48008">
    <property type="entry name" value="LEUCINE-RICH REPEAT RECEPTOR-LIKE PROTEIN KINASE IMK3-RELATED"/>
    <property type="match status" value="1"/>
</dbReference>
<dbReference type="InParanoid" id="A0A251TM98"/>
<dbReference type="InterPro" id="IPR011009">
    <property type="entry name" value="Kinase-like_dom_sf"/>
</dbReference>
<reference evidence="5" key="2">
    <citation type="submission" date="2017-02" db="EMBL/GenBank/DDBJ databases">
        <title>Sunflower complete genome.</title>
        <authorList>
            <person name="Langlade N."/>
            <person name="Munos S."/>
        </authorList>
    </citation>
    <scope>NUCLEOTIDE SEQUENCE [LARGE SCALE GENOMIC DNA]</scope>
    <source>
        <tissue evidence="5">Leaves</tissue>
    </source>
</reference>
<evidence type="ECO:0000313" key="5">
    <source>
        <dbReference type="EMBL" id="OTG12255.1"/>
    </source>
</evidence>
<keyword evidence="2" id="KW-1133">Transmembrane helix</keyword>
<keyword evidence="2" id="KW-0812">Transmembrane</keyword>
<keyword evidence="5" id="KW-0418">Kinase</keyword>
<feature type="region of interest" description="Disordered" evidence="1">
    <location>
        <begin position="142"/>
        <end position="171"/>
    </location>
</feature>
<dbReference type="PANTHER" id="PTHR48008:SF6">
    <property type="entry name" value="LEUCINE-RICH REPEAT RECEPTOR-LIKE PROTEIN KINASE IMK3-RELATED"/>
    <property type="match status" value="1"/>
</dbReference>
<reference evidence="4 6" key="1">
    <citation type="journal article" date="2017" name="Nature">
        <title>The sunflower genome provides insights into oil metabolism, flowering and Asterid evolution.</title>
        <authorList>
            <person name="Badouin H."/>
            <person name="Gouzy J."/>
            <person name="Grassa C.J."/>
            <person name="Murat F."/>
            <person name="Staton S.E."/>
            <person name="Cottret L."/>
            <person name="Lelandais-Briere C."/>
            <person name="Owens G.L."/>
            <person name="Carrere S."/>
            <person name="Mayjonade B."/>
            <person name="Legrand L."/>
            <person name="Gill N."/>
            <person name="Kane N.C."/>
            <person name="Bowers J.E."/>
            <person name="Hubner S."/>
            <person name="Bellec A."/>
            <person name="Berard A."/>
            <person name="Berges H."/>
            <person name="Blanchet N."/>
            <person name="Boniface M.C."/>
            <person name="Brunel D."/>
            <person name="Catrice O."/>
            <person name="Chaidir N."/>
            <person name="Claudel C."/>
            <person name="Donnadieu C."/>
            <person name="Faraut T."/>
            <person name="Fievet G."/>
            <person name="Helmstetter N."/>
            <person name="King M."/>
            <person name="Knapp S.J."/>
            <person name="Lai Z."/>
            <person name="Le Paslier M.C."/>
            <person name="Lippi Y."/>
            <person name="Lorenzon L."/>
            <person name="Mandel J.R."/>
            <person name="Marage G."/>
            <person name="Marchand G."/>
            <person name="Marquand E."/>
            <person name="Bret-Mestries E."/>
            <person name="Morien E."/>
            <person name="Nambeesan S."/>
            <person name="Nguyen T."/>
            <person name="Pegot-Espagnet P."/>
            <person name="Pouilly N."/>
            <person name="Raftis F."/>
            <person name="Sallet E."/>
            <person name="Schiex T."/>
            <person name="Thomas J."/>
            <person name="Vandecasteele C."/>
            <person name="Vares D."/>
            <person name="Vear F."/>
            <person name="Vautrin S."/>
            <person name="Crespi M."/>
            <person name="Mangin B."/>
            <person name="Burke J.M."/>
            <person name="Salse J."/>
            <person name="Munos S."/>
            <person name="Vincourt P."/>
            <person name="Rieseberg L.H."/>
            <person name="Langlade N.B."/>
        </authorList>
    </citation>
    <scope>NUCLEOTIDE SEQUENCE [LARGE SCALE GENOMIC DNA]</scope>
    <source>
        <strain evidence="6">cv. SF193</strain>
        <tissue evidence="4">Leaves</tissue>
    </source>
</reference>
<dbReference type="EMBL" id="CM007899">
    <property type="protein sequence ID" value="OTG12255.1"/>
    <property type="molecule type" value="Genomic_DNA"/>
</dbReference>
<dbReference type="Pfam" id="PF00069">
    <property type="entry name" value="Pkinase"/>
    <property type="match status" value="1"/>
</dbReference>
<evidence type="ECO:0000256" key="1">
    <source>
        <dbReference type="SAM" id="MobiDB-lite"/>
    </source>
</evidence>
<dbReference type="InterPro" id="IPR052451">
    <property type="entry name" value="Ser/Thr_kinase-like"/>
</dbReference>
<proteinExistence type="predicted"/>
<feature type="domain" description="Protein kinase" evidence="3">
    <location>
        <begin position="221"/>
        <end position="489"/>
    </location>
</feature>
<dbReference type="SUPFAM" id="SSF56112">
    <property type="entry name" value="Protein kinase-like (PK-like)"/>
    <property type="match status" value="2"/>
</dbReference>
<feature type="compositionally biased region" description="Basic and acidic residues" evidence="1">
    <location>
        <begin position="143"/>
        <end position="154"/>
    </location>
</feature>
<feature type="domain" description="Protein kinase" evidence="3">
    <location>
        <begin position="1"/>
        <end position="102"/>
    </location>
</feature>
<dbReference type="STRING" id="4232.A0A251TM98"/>
<keyword evidence="2" id="KW-0472">Membrane</keyword>
<dbReference type="Proteomes" id="UP000215914">
    <property type="component" value="Chromosome 10"/>
</dbReference>
<protein>
    <submittedName>
        <fullName evidence="5">Putative tyrosine-protein kinase, non-receptor Jak3</fullName>
    </submittedName>
</protein>
<sequence>METYSLTKESDIYSFGVVLFEVLCGILCYKYTKGRMLEILVPMWKQSYKRKKLDQIIFKDLMPPIDPNALKTFSNIAFQCLHNSREQRPTISLLLKKLKIALKFQERQDMKLNKDIGTSRKSNYVDEMGLLLSKGKGLFRNTSKKEKEGAKGKDANGSGSGRNPAIVANRRDVGGSDSGGNFVIVEKGTAPSQIDDARKAEGNFVRIHDGRMGFTLDELLYGPAEIMGKSIYGTYYKGTLKNGDHVAVIRTRAMLAKNQREAEVELNFVGQIRHPNLLAVRAYFLQPKGETLFVYDYMPKGSLAAFLHAQGPKQRVDWATRMQIAKGVARGLLSLHIHHNITHGNLTSSNIFLDENINPKISAFGLSQVITVAANSNMSATVGVLGYEAPNLSILEKSYTKTDVYSLGVIMLELLTGKSPGEVRDHDLSRWVQMTVREEWTDEVFDHELLRHTSVNELAIVLQLAVVCASTLPHRRPDVQQVLQQLEEISSEMATSSSDDDERSPSLS</sequence>
<gene>
    <name evidence="5" type="ORF">HannXRQ_Chr10g0307641</name>
    <name evidence="4" type="ORF">HanXRQr2_Chr10g0453591</name>
</gene>
<dbReference type="InterPro" id="IPR000719">
    <property type="entry name" value="Prot_kinase_dom"/>
</dbReference>
<dbReference type="EMBL" id="MNCJ02000325">
    <property type="protein sequence ID" value="KAF5787506.1"/>
    <property type="molecule type" value="Genomic_DNA"/>
</dbReference>
<organism evidence="5 6">
    <name type="scientific">Helianthus annuus</name>
    <name type="common">Common sunflower</name>
    <dbReference type="NCBI Taxonomy" id="4232"/>
    <lineage>
        <taxon>Eukaryota</taxon>
        <taxon>Viridiplantae</taxon>
        <taxon>Streptophyta</taxon>
        <taxon>Embryophyta</taxon>
        <taxon>Tracheophyta</taxon>
        <taxon>Spermatophyta</taxon>
        <taxon>Magnoliopsida</taxon>
        <taxon>eudicotyledons</taxon>
        <taxon>Gunneridae</taxon>
        <taxon>Pentapetalae</taxon>
        <taxon>asterids</taxon>
        <taxon>campanulids</taxon>
        <taxon>Asterales</taxon>
        <taxon>Asteraceae</taxon>
        <taxon>Asteroideae</taxon>
        <taxon>Heliantheae alliance</taxon>
        <taxon>Heliantheae</taxon>
        <taxon>Helianthus</taxon>
    </lineage>
</organism>
<dbReference type="Gene3D" id="1.10.510.10">
    <property type="entry name" value="Transferase(Phosphotransferase) domain 1"/>
    <property type="match status" value="2"/>
</dbReference>
<dbReference type="Gene3D" id="3.30.200.20">
    <property type="entry name" value="Phosphorylase Kinase, domain 1"/>
    <property type="match status" value="1"/>
</dbReference>
<dbReference type="GO" id="GO:0005524">
    <property type="term" value="F:ATP binding"/>
    <property type="evidence" value="ECO:0007669"/>
    <property type="project" value="InterPro"/>
</dbReference>
<reference evidence="4" key="3">
    <citation type="submission" date="2020-06" db="EMBL/GenBank/DDBJ databases">
        <title>Helianthus annuus Genome sequencing and assembly Release 2.</title>
        <authorList>
            <person name="Gouzy J."/>
            <person name="Langlade N."/>
            <person name="Munos S."/>
        </authorList>
    </citation>
    <scope>NUCLEOTIDE SEQUENCE</scope>
    <source>
        <tissue evidence="4">Leaves</tissue>
    </source>
</reference>
<name>A0A251TM98_HELAN</name>